<evidence type="ECO:0000256" key="8">
    <source>
        <dbReference type="ARBA" id="ARBA00023065"/>
    </source>
</evidence>
<dbReference type="HAMAP" id="MF_00530">
    <property type="entry name" value="ATP_synth_epsil_bac"/>
    <property type="match status" value="1"/>
</dbReference>
<evidence type="ECO:0000256" key="6">
    <source>
        <dbReference type="ARBA" id="ARBA00022475"/>
    </source>
</evidence>
<comment type="similarity">
    <text evidence="3 14 15">Belongs to the ATPase epsilon chain family.</text>
</comment>
<dbReference type="EMBL" id="DYWT01000023">
    <property type="protein sequence ID" value="HJF30414.1"/>
    <property type="molecule type" value="Genomic_DNA"/>
</dbReference>
<protein>
    <recommendedName>
        <fullName evidence="4 14">ATP synthase epsilon chain</fullName>
    </recommendedName>
    <alternativeName>
        <fullName evidence="13 14">ATP synthase F1 sector epsilon subunit</fullName>
    </alternativeName>
    <alternativeName>
        <fullName evidence="12 14">F-ATPase epsilon subunit</fullName>
    </alternativeName>
</protein>
<reference evidence="18" key="1">
    <citation type="journal article" date="2021" name="PeerJ">
        <title>Extensive microbial diversity within the chicken gut microbiome revealed by metagenomics and culture.</title>
        <authorList>
            <person name="Gilroy R."/>
            <person name="Ravi A."/>
            <person name="Getino M."/>
            <person name="Pursley I."/>
            <person name="Horton D.L."/>
            <person name="Alikhan N.F."/>
            <person name="Baker D."/>
            <person name="Gharbi K."/>
            <person name="Hall N."/>
            <person name="Watson M."/>
            <person name="Adriaenssens E.M."/>
            <person name="Foster-Nyarko E."/>
            <person name="Jarju S."/>
            <person name="Secka A."/>
            <person name="Antonio M."/>
            <person name="Oren A."/>
            <person name="Chaudhuri R.R."/>
            <person name="La Ragione R."/>
            <person name="Hildebrand F."/>
            <person name="Pallen M.J."/>
        </authorList>
    </citation>
    <scope>NUCLEOTIDE SEQUENCE</scope>
    <source>
        <strain evidence="18">CHK171-7178</strain>
    </source>
</reference>
<dbReference type="InterPro" id="IPR020546">
    <property type="entry name" value="ATP_synth_F1_dsu/esu_N"/>
</dbReference>
<evidence type="ECO:0000256" key="14">
    <source>
        <dbReference type="HAMAP-Rule" id="MF_00530"/>
    </source>
</evidence>
<dbReference type="Proteomes" id="UP000698173">
    <property type="component" value="Unassembled WGS sequence"/>
</dbReference>
<dbReference type="FunFam" id="2.60.15.10:FF:000001">
    <property type="entry name" value="ATP synthase epsilon chain"/>
    <property type="match status" value="1"/>
</dbReference>
<evidence type="ECO:0000259" key="17">
    <source>
        <dbReference type="Pfam" id="PF02823"/>
    </source>
</evidence>
<keyword evidence="8 14" id="KW-0406">Ion transport</keyword>
<keyword evidence="5 14" id="KW-0813">Transport</keyword>
<dbReference type="GO" id="GO:0046933">
    <property type="term" value="F:proton-transporting ATP synthase activity, rotational mechanism"/>
    <property type="evidence" value="ECO:0007669"/>
    <property type="project" value="UniProtKB-UniRule"/>
</dbReference>
<dbReference type="SUPFAM" id="SSF51344">
    <property type="entry name" value="Epsilon subunit of F1F0-ATP synthase N-terminal domain"/>
    <property type="match status" value="1"/>
</dbReference>
<evidence type="ECO:0000256" key="4">
    <source>
        <dbReference type="ARBA" id="ARBA00014480"/>
    </source>
</evidence>
<dbReference type="Gene3D" id="1.20.5.440">
    <property type="entry name" value="ATP synthase delta/epsilon subunit, C-terminal domain"/>
    <property type="match status" value="1"/>
</dbReference>
<dbReference type="NCBIfam" id="NF009980">
    <property type="entry name" value="PRK13446.1"/>
    <property type="match status" value="1"/>
</dbReference>
<reference evidence="18" key="2">
    <citation type="submission" date="2021-09" db="EMBL/GenBank/DDBJ databases">
        <authorList>
            <person name="Gilroy R."/>
        </authorList>
    </citation>
    <scope>NUCLEOTIDE SEQUENCE</scope>
    <source>
        <strain evidence="18">CHK171-7178</strain>
    </source>
</reference>
<evidence type="ECO:0000313" key="18">
    <source>
        <dbReference type="EMBL" id="HJF30414.1"/>
    </source>
</evidence>
<dbReference type="Gene3D" id="2.60.15.10">
    <property type="entry name" value="F0F1 ATP synthase delta/epsilon subunit, N-terminal"/>
    <property type="match status" value="1"/>
</dbReference>
<evidence type="ECO:0000259" key="16">
    <source>
        <dbReference type="Pfam" id="PF00401"/>
    </source>
</evidence>
<keyword evidence="7 14" id="KW-0375">Hydrogen ion transport</keyword>
<evidence type="ECO:0000256" key="7">
    <source>
        <dbReference type="ARBA" id="ARBA00022781"/>
    </source>
</evidence>
<keyword evidence="11 14" id="KW-0066">ATP synthesis</keyword>
<gene>
    <name evidence="14" type="primary">atpC</name>
    <name evidence="18" type="ORF">K8V56_01385</name>
</gene>
<evidence type="ECO:0000256" key="2">
    <source>
        <dbReference type="ARBA" id="ARBA00004202"/>
    </source>
</evidence>
<comment type="subcellular location">
    <subcellularLocation>
        <location evidence="2 14">Cell membrane</location>
        <topology evidence="2 14">Peripheral membrane protein</topology>
    </subcellularLocation>
</comment>
<feature type="domain" description="ATP synthase F1 complex delta/epsilon subunit N-terminal" evidence="17">
    <location>
        <begin position="4"/>
        <end position="82"/>
    </location>
</feature>
<dbReference type="NCBIfam" id="NF001846">
    <property type="entry name" value="PRK00571.1-3"/>
    <property type="match status" value="1"/>
</dbReference>
<evidence type="ECO:0000256" key="3">
    <source>
        <dbReference type="ARBA" id="ARBA00005712"/>
    </source>
</evidence>
<feature type="domain" description="ATP synthase epsilon subunit C-terminal" evidence="16">
    <location>
        <begin position="87"/>
        <end position="130"/>
    </location>
</feature>
<evidence type="ECO:0000256" key="12">
    <source>
        <dbReference type="ARBA" id="ARBA00030215"/>
    </source>
</evidence>
<dbReference type="PANTHER" id="PTHR13822:SF10">
    <property type="entry name" value="ATP SYNTHASE EPSILON CHAIN, CHLOROPLASTIC"/>
    <property type="match status" value="1"/>
</dbReference>
<evidence type="ECO:0000313" key="19">
    <source>
        <dbReference type="Proteomes" id="UP000698173"/>
    </source>
</evidence>
<dbReference type="GO" id="GO:0005886">
    <property type="term" value="C:plasma membrane"/>
    <property type="evidence" value="ECO:0007669"/>
    <property type="project" value="UniProtKB-SubCell"/>
</dbReference>
<dbReference type="InterPro" id="IPR036771">
    <property type="entry name" value="ATPsynth_dsu/esu_N"/>
</dbReference>
<name>A0A921FVT8_SPOPS</name>
<dbReference type="InterPro" id="IPR036794">
    <property type="entry name" value="ATP_F1_dsu/esu_C_sf"/>
</dbReference>
<keyword evidence="6 14" id="KW-1003">Cell membrane</keyword>
<dbReference type="Pfam" id="PF02823">
    <property type="entry name" value="ATP-synt_DE_N"/>
    <property type="match status" value="1"/>
</dbReference>
<dbReference type="GO" id="GO:0005524">
    <property type="term" value="F:ATP binding"/>
    <property type="evidence" value="ECO:0007669"/>
    <property type="project" value="UniProtKB-UniRule"/>
</dbReference>
<dbReference type="InterPro" id="IPR001469">
    <property type="entry name" value="ATP_synth_F1_dsu/esu"/>
</dbReference>
<keyword evidence="9 14" id="KW-0472">Membrane</keyword>
<evidence type="ECO:0000256" key="15">
    <source>
        <dbReference type="RuleBase" id="RU003656"/>
    </source>
</evidence>
<dbReference type="FunFam" id="1.20.5.440:FF:000001">
    <property type="entry name" value="ATP synthase epsilon chain"/>
    <property type="match status" value="1"/>
</dbReference>
<evidence type="ECO:0000256" key="13">
    <source>
        <dbReference type="ARBA" id="ARBA00031795"/>
    </source>
</evidence>
<dbReference type="AlphaFoldDB" id="A0A921FVT8"/>
<dbReference type="PANTHER" id="PTHR13822">
    <property type="entry name" value="ATP SYNTHASE DELTA/EPSILON CHAIN"/>
    <property type="match status" value="1"/>
</dbReference>
<evidence type="ECO:0000256" key="1">
    <source>
        <dbReference type="ARBA" id="ARBA00003543"/>
    </source>
</evidence>
<evidence type="ECO:0000256" key="11">
    <source>
        <dbReference type="ARBA" id="ARBA00023310"/>
    </source>
</evidence>
<evidence type="ECO:0000256" key="9">
    <source>
        <dbReference type="ARBA" id="ARBA00023136"/>
    </source>
</evidence>
<dbReference type="CDD" id="cd12152">
    <property type="entry name" value="F1-ATPase_delta"/>
    <property type="match status" value="1"/>
</dbReference>
<dbReference type="NCBIfam" id="TIGR01216">
    <property type="entry name" value="ATP_synt_epsi"/>
    <property type="match status" value="1"/>
</dbReference>
<evidence type="ECO:0000256" key="5">
    <source>
        <dbReference type="ARBA" id="ARBA00022448"/>
    </source>
</evidence>
<dbReference type="Pfam" id="PF00401">
    <property type="entry name" value="ATP-synt_DE"/>
    <property type="match status" value="1"/>
</dbReference>
<comment type="caution">
    <text evidence="18">The sequence shown here is derived from an EMBL/GenBank/DDBJ whole genome shotgun (WGS) entry which is preliminary data.</text>
</comment>
<dbReference type="InterPro" id="IPR020547">
    <property type="entry name" value="ATP_synth_F1_esu_C"/>
</dbReference>
<organism evidence="18 19">
    <name type="scientific">Sporosarcina psychrophila</name>
    <name type="common">Bacillus psychrophilus</name>
    <dbReference type="NCBI Taxonomy" id="1476"/>
    <lineage>
        <taxon>Bacteria</taxon>
        <taxon>Bacillati</taxon>
        <taxon>Bacillota</taxon>
        <taxon>Bacilli</taxon>
        <taxon>Bacillales</taxon>
        <taxon>Caryophanaceae</taxon>
        <taxon>Sporosarcina</taxon>
    </lineage>
</organism>
<dbReference type="SUPFAM" id="SSF46604">
    <property type="entry name" value="Epsilon subunit of F1F0-ATP synthase C-terminal domain"/>
    <property type="match status" value="1"/>
</dbReference>
<accession>A0A921FVT8</accession>
<keyword evidence="10 14" id="KW-0139">CF(1)</keyword>
<comment type="subunit">
    <text evidence="14 15">F-type ATPases have 2 components, CF(1) - the catalytic core - and CF(0) - the membrane proton channel. CF(1) has five subunits: alpha(3), beta(3), gamma(1), delta(1), epsilon(1). CF(0) has three main subunits: a, b and c.</text>
</comment>
<sequence>MKTIKVNIVTPDGPVVETEANMIIAVTETGEIGILPGHIAMVAPLKIGGLRLQKDDSTEHIAVHGGFIEVRPDVVTVLAQSAELASSIDIARAKKAAERAEETLRAKQEGLDYELADLDLKRAINRIDVYETRSK</sequence>
<proteinExistence type="inferred from homology"/>
<dbReference type="GO" id="GO:0045259">
    <property type="term" value="C:proton-transporting ATP synthase complex"/>
    <property type="evidence" value="ECO:0007669"/>
    <property type="project" value="UniProtKB-KW"/>
</dbReference>
<evidence type="ECO:0000256" key="10">
    <source>
        <dbReference type="ARBA" id="ARBA00023196"/>
    </source>
</evidence>
<comment type="function">
    <text evidence="1 14">Produces ATP from ADP in the presence of a proton gradient across the membrane.</text>
</comment>